<dbReference type="EMBL" id="CP121252">
    <property type="protein sequence ID" value="WFP17563.1"/>
    <property type="molecule type" value="Genomic_DNA"/>
</dbReference>
<proteinExistence type="predicted"/>
<keyword evidence="1" id="KW-0812">Transmembrane</keyword>
<dbReference type="Proteomes" id="UP001219037">
    <property type="component" value="Chromosome"/>
</dbReference>
<name>A0ABY8HA70_9MICC</name>
<dbReference type="RefSeq" id="WP_278159167.1">
    <property type="nucleotide sequence ID" value="NZ_CP121252.1"/>
</dbReference>
<keyword evidence="3" id="KW-1185">Reference proteome</keyword>
<evidence type="ECO:0000256" key="1">
    <source>
        <dbReference type="SAM" id="Phobius"/>
    </source>
</evidence>
<accession>A0ABY8HA70</accession>
<sequence>MTEMKTALKKVLLPLCTVAIVAFLLMAFAIVLTQLAGLLLGQGVWIDRAYEVLAQPSIISAISVGLLGYAYYYTMERESTVEGKTESLTTLRSLSCIPDRAGRVV</sequence>
<keyword evidence="1" id="KW-0472">Membrane</keyword>
<feature type="transmembrane region" description="Helical" evidence="1">
    <location>
        <begin position="12"/>
        <end position="32"/>
    </location>
</feature>
<gene>
    <name evidence="2" type="ORF">P8192_05525</name>
</gene>
<feature type="transmembrane region" description="Helical" evidence="1">
    <location>
        <begin position="52"/>
        <end position="72"/>
    </location>
</feature>
<protein>
    <recommendedName>
        <fullName evidence="4">FtsX-like permease family protein</fullName>
    </recommendedName>
</protein>
<evidence type="ECO:0008006" key="4">
    <source>
        <dbReference type="Google" id="ProtNLM"/>
    </source>
</evidence>
<keyword evidence="1" id="KW-1133">Transmembrane helix</keyword>
<evidence type="ECO:0000313" key="2">
    <source>
        <dbReference type="EMBL" id="WFP17563.1"/>
    </source>
</evidence>
<reference evidence="2 3" key="1">
    <citation type="submission" date="2023-04" db="EMBL/GenBank/DDBJ databases">
        <title>Funneling lignin-derived compounds into biodiesel using alkali-halophilic Citricoccus sp. P2.</title>
        <authorList>
            <person name="Luo C.-B."/>
        </authorList>
    </citation>
    <scope>NUCLEOTIDE SEQUENCE [LARGE SCALE GENOMIC DNA]</scope>
    <source>
        <strain evidence="2 3">P2</strain>
    </source>
</reference>
<evidence type="ECO:0000313" key="3">
    <source>
        <dbReference type="Proteomes" id="UP001219037"/>
    </source>
</evidence>
<organism evidence="2 3">
    <name type="scientific">Citricoccus muralis</name>
    <dbReference type="NCBI Taxonomy" id="169134"/>
    <lineage>
        <taxon>Bacteria</taxon>
        <taxon>Bacillati</taxon>
        <taxon>Actinomycetota</taxon>
        <taxon>Actinomycetes</taxon>
        <taxon>Micrococcales</taxon>
        <taxon>Micrococcaceae</taxon>
        <taxon>Citricoccus</taxon>
    </lineage>
</organism>